<proteinExistence type="predicted"/>
<dbReference type="STRING" id="13035.Dacsa_2297"/>
<gene>
    <name evidence="1" type="ORF">Dacsa_2297</name>
</gene>
<evidence type="ECO:0000313" key="2">
    <source>
        <dbReference type="Proteomes" id="UP000010482"/>
    </source>
</evidence>
<evidence type="ECO:0000313" key="1">
    <source>
        <dbReference type="EMBL" id="AFZ50911.1"/>
    </source>
</evidence>
<dbReference type="HOGENOM" id="CLU_1702265_0_0_3"/>
<keyword evidence="2" id="KW-1185">Reference proteome</keyword>
<sequence>MTTDTILFSNAPEISADDYCVFGVATCFIREEGETKQVNVIEPLPSSTLESVLEGAATSYQMIAAKPVKAVFDGQNLIKPDEFPQDADFGTDFTERIIASVRTYKYHDHLQSSFPLGTLKEDLNHSTKQKRVLNAERMVRTEDNVKQHSHTHSVL</sequence>
<organism evidence="1 2">
    <name type="scientific">Dactylococcopsis salina (strain PCC 8305)</name>
    <name type="common">Myxobactron salinum</name>
    <dbReference type="NCBI Taxonomy" id="13035"/>
    <lineage>
        <taxon>Bacteria</taxon>
        <taxon>Bacillati</taxon>
        <taxon>Cyanobacteriota</taxon>
        <taxon>Cyanophyceae</taxon>
        <taxon>Nodosilineales</taxon>
        <taxon>Cymatolegaceae</taxon>
        <taxon>Dactylococcopsis</taxon>
    </lineage>
</organism>
<accession>K9YVF9</accession>
<protein>
    <submittedName>
        <fullName evidence="1">Uncharacterized protein</fullName>
    </submittedName>
</protein>
<dbReference type="RefSeq" id="WP_015229903.1">
    <property type="nucleotide sequence ID" value="NC_019780.1"/>
</dbReference>
<dbReference type="OrthoDB" id="557974at2"/>
<dbReference type="KEGG" id="dsl:Dacsa_2297"/>
<dbReference type="AlphaFoldDB" id="K9YVF9"/>
<dbReference type="Proteomes" id="UP000010482">
    <property type="component" value="Chromosome"/>
</dbReference>
<name>K9YVF9_DACS8</name>
<reference evidence="1" key="1">
    <citation type="submission" date="2012-04" db="EMBL/GenBank/DDBJ databases">
        <title>Finished genome of Dactylococcopsis salina PCC 8305.</title>
        <authorList>
            <consortium name="US DOE Joint Genome Institute"/>
            <person name="Gugger M."/>
            <person name="Coursin T."/>
            <person name="Rippka R."/>
            <person name="Tandeau De Marsac N."/>
            <person name="Huntemann M."/>
            <person name="Wei C.-L."/>
            <person name="Han J."/>
            <person name="Detter J.C."/>
            <person name="Han C."/>
            <person name="Tapia R."/>
            <person name="Daligault H."/>
            <person name="Chen A."/>
            <person name="Krypides N."/>
            <person name="Mavromatis K."/>
            <person name="Markowitz V."/>
            <person name="Szeto E."/>
            <person name="Ivanova N."/>
            <person name="Ovchinnikova G."/>
            <person name="Pagani I."/>
            <person name="Pati A."/>
            <person name="Goodwin L."/>
            <person name="Peters L."/>
            <person name="Pitluck S."/>
            <person name="Woyke T."/>
            <person name="Kerfeld C."/>
        </authorList>
    </citation>
    <scope>NUCLEOTIDE SEQUENCE [LARGE SCALE GENOMIC DNA]</scope>
    <source>
        <strain evidence="1">PCC 8305</strain>
    </source>
</reference>
<dbReference type="EMBL" id="CP003944">
    <property type="protein sequence ID" value="AFZ50911.1"/>
    <property type="molecule type" value="Genomic_DNA"/>
</dbReference>
<dbReference type="PATRIC" id="fig|13035.3.peg.2606"/>
<dbReference type="eggNOG" id="ENOG50306UD">
    <property type="taxonomic scope" value="Bacteria"/>
</dbReference>